<feature type="domain" description="HAMP" evidence="19">
    <location>
        <begin position="208"/>
        <end position="262"/>
    </location>
</feature>
<dbReference type="Pfam" id="PF00512">
    <property type="entry name" value="HisKA"/>
    <property type="match status" value="1"/>
</dbReference>
<evidence type="ECO:0000259" key="18">
    <source>
        <dbReference type="PROSITE" id="PS50110"/>
    </source>
</evidence>
<dbReference type="SUPFAM" id="SSF55874">
    <property type="entry name" value="ATPase domain of HSP90 chaperone/DNA topoisomerase II/histidine kinase"/>
    <property type="match status" value="1"/>
</dbReference>
<name>A0A7X2IW44_9BACI</name>
<feature type="transmembrane region" description="Helical" evidence="16">
    <location>
        <begin position="184"/>
        <end position="207"/>
    </location>
</feature>
<dbReference type="InterPro" id="IPR047347">
    <property type="entry name" value="YvaQ-like_sensor"/>
</dbReference>
<dbReference type="CDD" id="cd17546">
    <property type="entry name" value="REC_hyHK_CKI1_RcsC-like"/>
    <property type="match status" value="1"/>
</dbReference>
<proteinExistence type="inferred from homology"/>
<dbReference type="InterPro" id="IPR036097">
    <property type="entry name" value="HisK_dim/P_sf"/>
</dbReference>
<dbReference type="OrthoDB" id="9790669at2"/>
<evidence type="ECO:0000256" key="15">
    <source>
        <dbReference type="SAM" id="MobiDB-lite"/>
    </source>
</evidence>
<feature type="region of interest" description="Disordered" evidence="15">
    <location>
        <begin position="446"/>
        <end position="503"/>
    </location>
</feature>
<dbReference type="InterPro" id="IPR003660">
    <property type="entry name" value="HAMP_dom"/>
</dbReference>
<dbReference type="SMART" id="SM00387">
    <property type="entry name" value="HATPase_c"/>
    <property type="match status" value="1"/>
</dbReference>
<dbReference type="SMART" id="SM00388">
    <property type="entry name" value="HisKA"/>
    <property type="match status" value="1"/>
</dbReference>
<dbReference type="Gene3D" id="6.10.340.10">
    <property type="match status" value="1"/>
</dbReference>
<dbReference type="SMART" id="SM00065">
    <property type="entry name" value="GAF"/>
    <property type="match status" value="1"/>
</dbReference>
<evidence type="ECO:0000256" key="13">
    <source>
        <dbReference type="ARBA" id="ARBA00074306"/>
    </source>
</evidence>
<dbReference type="PANTHER" id="PTHR45339">
    <property type="entry name" value="HYBRID SIGNAL TRANSDUCTION HISTIDINE KINASE J"/>
    <property type="match status" value="1"/>
</dbReference>
<gene>
    <name evidence="20" type="ORF">GJU40_01210</name>
</gene>
<evidence type="ECO:0000256" key="9">
    <source>
        <dbReference type="ARBA" id="ARBA00022777"/>
    </source>
</evidence>
<dbReference type="GO" id="GO:0000155">
    <property type="term" value="F:phosphorelay sensor kinase activity"/>
    <property type="evidence" value="ECO:0007669"/>
    <property type="project" value="InterPro"/>
</dbReference>
<evidence type="ECO:0000313" key="21">
    <source>
        <dbReference type="Proteomes" id="UP000448867"/>
    </source>
</evidence>
<dbReference type="Pfam" id="PF00072">
    <property type="entry name" value="Response_reg"/>
    <property type="match status" value="1"/>
</dbReference>
<protein>
    <recommendedName>
        <fullName evidence="13">Circadian input-output histidine kinase CikA</fullName>
        <ecNumber evidence="4">2.7.13.3</ecNumber>
    </recommendedName>
</protein>
<dbReference type="InterPro" id="IPR005467">
    <property type="entry name" value="His_kinase_dom"/>
</dbReference>
<dbReference type="RefSeq" id="WP_154305903.1">
    <property type="nucleotide sequence ID" value="NZ_WKKI01000001.1"/>
</dbReference>
<keyword evidence="8" id="KW-0547">Nucleotide-binding</keyword>
<sequence length="922" mass="103039">MTFKRKQMVGFGTILIFMLLLLSVLLFMVSNIRSTMTEITDDRYQKVKQSISIQDLYTSTERDVLILLNDEQEANVSAGIQAIQEKQSEIEGAMSRLEPTLNREEGRQMMAEIWDRYRSFAQTESAIAAQIAEGNTNINSSSAIFNDYQQERQALGEKISEFQFFQENLMDEAQAHAAEIYNQAVIFVVVSLAICLLMIFLISAWVIKSTSASIKSITGVMNNVDYTNLTSLPRVPVKTKDEIGQIAVSFNEMAASLEEYGRKEKDFTAKITEQNWLQTNVAEIATMYQGITEVEDLAKQFMNSIAEKLDASLGALYIRKGEGEETAFHKISSFADSHDAGRNSFRLGEGLIGQAALEQKTIIMQDIPEDFRYITTGLGEVKPKTLAVMPVLFEKKIVAMLEFASLHEISPLQFNLLTNVLDTLGITINSVLGRAEIERLLKESQEMTEELQTQSEELQAQSEEMQAQSEELQAQSEELRMTNEQLEERSKDAETKSSELERAKKSLEEKARELMVSSRYKSEFLANMSHELRTPLNSILILSEMLSEDSSGELTDEHKEFAGVIHSSGQELLSLINDILDLSKIEAGKAEVHFSEMNISELPDHIERNFSHIAQNRGLQLEVKKGERVPAILWTDEQRLQQVLKNLLSNALKFTEQGAVTVSIDLAPKASVSHIDSLENAEYWLQIAVRDTGIGIPADKQKLIFEAFQQADGAAMRKFGGTGLGLSISREFTRLLGGFIELESIEGEGSTFSIYIPSLPLTGKAEGTMSAEEEVQEATKQVAAAVTVKKPEIADAKAVFKNKRVLIVDDDNRNIYSLKSALQQEGMDVMTAQNGIECLNMLEGRGDIDIILMDIMMPYMDGYETMRNIRSNGLHPDIPIIALTAKAMKGDREKCLEAGASDYVSKPLKLDQLLSVMRVWLS</sequence>
<dbReference type="InterPro" id="IPR036890">
    <property type="entry name" value="HATPase_C_sf"/>
</dbReference>
<keyword evidence="9" id="KW-0418">Kinase</keyword>
<dbReference type="PRINTS" id="PR00344">
    <property type="entry name" value="BCTRLSENSOR"/>
</dbReference>
<evidence type="ECO:0000256" key="16">
    <source>
        <dbReference type="SAM" id="Phobius"/>
    </source>
</evidence>
<dbReference type="AlphaFoldDB" id="A0A7X2IW44"/>
<evidence type="ECO:0000256" key="1">
    <source>
        <dbReference type="ARBA" id="ARBA00000085"/>
    </source>
</evidence>
<evidence type="ECO:0000256" key="7">
    <source>
        <dbReference type="ARBA" id="ARBA00022679"/>
    </source>
</evidence>
<dbReference type="CDD" id="cd00082">
    <property type="entry name" value="HisKA"/>
    <property type="match status" value="1"/>
</dbReference>
<keyword evidence="16" id="KW-1133">Transmembrane helix</keyword>
<keyword evidence="16" id="KW-0812">Transmembrane</keyword>
<evidence type="ECO:0000256" key="8">
    <source>
        <dbReference type="ARBA" id="ARBA00022741"/>
    </source>
</evidence>
<dbReference type="Pfam" id="PF13185">
    <property type="entry name" value="GAF_2"/>
    <property type="match status" value="1"/>
</dbReference>
<evidence type="ECO:0000256" key="12">
    <source>
        <dbReference type="ARBA" id="ARBA00023136"/>
    </source>
</evidence>
<evidence type="ECO:0000256" key="3">
    <source>
        <dbReference type="ARBA" id="ARBA00006402"/>
    </source>
</evidence>
<dbReference type="SMART" id="SM00448">
    <property type="entry name" value="REC"/>
    <property type="match status" value="1"/>
</dbReference>
<dbReference type="InterPro" id="IPR004358">
    <property type="entry name" value="Sig_transdc_His_kin-like_C"/>
</dbReference>
<accession>A0A7X2IW44</accession>
<dbReference type="Gene3D" id="3.30.565.10">
    <property type="entry name" value="Histidine kinase-like ATPase, C-terminal domain"/>
    <property type="match status" value="1"/>
</dbReference>
<dbReference type="PROSITE" id="PS50110">
    <property type="entry name" value="RESPONSE_REGULATORY"/>
    <property type="match status" value="1"/>
</dbReference>
<dbReference type="InterPro" id="IPR003018">
    <property type="entry name" value="GAF"/>
</dbReference>
<keyword evidence="10" id="KW-0067">ATP-binding</keyword>
<dbReference type="Pfam" id="PF12729">
    <property type="entry name" value="4HB_MCP_1"/>
    <property type="match status" value="1"/>
</dbReference>
<keyword evidence="11" id="KW-0902">Two-component regulatory system</keyword>
<evidence type="ECO:0000313" key="20">
    <source>
        <dbReference type="EMBL" id="MRX70784.1"/>
    </source>
</evidence>
<dbReference type="PANTHER" id="PTHR45339:SF1">
    <property type="entry name" value="HYBRID SIGNAL TRANSDUCTION HISTIDINE KINASE J"/>
    <property type="match status" value="1"/>
</dbReference>
<organism evidence="20 21">
    <name type="scientific">Metabacillus lacus</name>
    <dbReference type="NCBI Taxonomy" id="1983721"/>
    <lineage>
        <taxon>Bacteria</taxon>
        <taxon>Bacillati</taxon>
        <taxon>Bacillota</taxon>
        <taxon>Bacilli</taxon>
        <taxon>Bacillales</taxon>
        <taxon>Bacillaceae</taxon>
        <taxon>Metabacillus</taxon>
    </lineage>
</organism>
<dbReference type="InterPro" id="IPR029016">
    <property type="entry name" value="GAF-like_dom_sf"/>
</dbReference>
<dbReference type="Gene3D" id="1.10.287.130">
    <property type="match status" value="1"/>
</dbReference>
<evidence type="ECO:0000256" key="10">
    <source>
        <dbReference type="ARBA" id="ARBA00022840"/>
    </source>
</evidence>
<evidence type="ECO:0000256" key="11">
    <source>
        <dbReference type="ARBA" id="ARBA00023012"/>
    </source>
</evidence>
<evidence type="ECO:0000259" key="19">
    <source>
        <dbReference type="PROSITE" id="PS50885"/>
    </source>
</evidence>
<dbReference type="Pfam" id="PF00672">
    <property type="entry name" value="HAMP"/>
    <property type="match status" value="1"/>
</dbReference>
<dbReference type="GO" id="GO:0005524">
    <property type="term" value="F:ATP binding"/>
    <property type="evidence" value="ECO:0007669"/>
    <property type="project" value="UniProtKB-KW"/>
</dbReference>
<comment type="subcellular location">
    <subcellularLocation>
        <location evidence="2">Cell membrane</location>
        <topology evidence="2">Multi-pass membrane protein</topology>
    </subcellularLocation>
</comment>
<dbReference type="SUPFAM" id="SSF52172">
    <property type="entry name" value="CheY-like"/>
    <property type="match status" value="1"/>
</dbReference>
<evidence type="ECO:0000259" key="17">
    <source>
        <dbReference type="PROSITE" id="PS50109"/>
    </source>
</evidence>
<evidence type="ECO:0000256" key="6">
    <source>
        <dbReference type="ARBA" id="ARBA00022553"/>
    </source>
</evidence>
<dbReference type="CDD" id="cd16922">
    <property type="entry name" value="HATPase_EvgS-ArcB-TorS-like"/>
    <property type="match status" value="1"/>
</dbReference>
<keyword evidence="6 14" id="KW-0597">Phosphoprotein</keyword>
<dbReference type="Pfam" id="PF02518">
    <property type="entry name" value="HATPase_c"/>
    <property type="match status" value="1"/>
</dbReference>
<feature type="compositionally biased region" description="Basic and acidic residues" evidence="15">
    <location>
        <begin position="477"/>
        <end position="503"/>
    </location>
</feature>
<comment type="caution">
    <text evidence="20">The sequence shown here is derived from an EMBL/GenBank/DDBJ whole genome shotgun (WGS) entry which is preliminary data.</text>
</comment>
<evidence type="ECO:0000256" key="14">
    <source>
        <dbReference type="PROSITE-ProRule" id="PRU00169"/>
    </source>
</evidence>
<feature type="domain" description="Response regulatory" evidence="18">
    <location>
        <begin position="804"/>
        <end position="921"/>
    </location>
</feature>
<dbReference type="Gene3D" id="3.30.450.40">
    <property type="match status" value="1"/>
</dbReference>
<dbReference type="SUPFAM" id="SSF55781">
    <property type="entry name" value="GAF domain-like"/>
    <property type="match status" value="1"/>
</dbReference>
<keyword evidence="21" id="KW-1185">Reference proteome</keyword>
<dbReference type="InterPro" id="IPR003594">
    <property type="entry name" value="HATPase_dom"/>
</dbReference>
<dbReference type="Proteomes" id="UP000448867">
    <property type="component" value="Unassembled WGS sequence"/>
</dbReference>
<dbReference type="SUPFAM" id="SSF47384">
    <property type="entry name" value="Homodimeric domain of signal transducing histidine kinase"/>
    <property type="match status" value="1"/>
</dbReference>
<dbReference type="FunFam" id="3.30.565.10:FF:000010">
    <property type="entry name" value="Sensor histidine kinase RcsC"/>
    <property type="match status" value="1"/>
</dbReference>
<dbReference type="PROSITE" id="PS50885">
    <property type="entry name" value="HAMP"/>
    <property type="match status" value="1"/>
</dbReference>
<dbReference type="SMART" id="SM00304">
    <property type="entry name" value="HAMP"/>
    <property type="match status" value="1"/>
</dbReference>
<dbReference type="InterPro" id="IPR001789">
    <property type="entry name" value="Sig_transdc_resp-reg_receiver"/>
</dbReference>
<evidence type="ECO:0000256" key="4">
    <source>
        <dbReference type="ARBA" id="ARBA00012438"/>
    </source>
</evidence>
<keyword evidence="5" id="KW-1003">Cell membrane</keyword>
<dbReference type="PROSITE" id="PS50109">
    <property type="entry name" value="HIS_KIN"/>
    <property type="match status" value="1"/>
</dbReference>
<evidence type="ECO:0000256" key="5">
    <source>
        <dbReference type="ARBA" id="ARBA00022475"/>
    </source>
</evidence>
<reference evidence="20 21" key="1">
    <citation type="submission" date="2019-11" db="EMBL/GenBank/DDBJ databases">
        <title>Bacillus lacus genome.</title>
        <authorList>
            <person name="Allen C.J."/>
            <person name="Newman J.D."/>
        </authorList>
    </citation>
    <scope>NUCLEOTIDE SEQUENCE [LARGE SCALE GENOMIC DNA]</scope>
    <source>
        <strain evidence="20 21">KCTC 33946</strain>
    </source>
</reference>
<keyword evidence="12 16" id="KW-0472">Membrane</keyword>
<comment type="similarity">
    <text evidence="3">In the N-terminal section; belongs to the phytochrome family.</text>
</comment>
<dbReference type="CDD" id="cd19411">
    <property type="entry name" value="MCP2201-like_sensor"/>
    <property type="match status" value="1"/>
</dbReference>
<dbReference type="EMBL" id="WKKI01000001">
    <property type="protein sequence ID" value="MRX70784.1"/>
    <property type="molecule type" value="Genomic_DNA"/>
</dbReference>
<comment type="catalytic activity">
    <reaction evidence="1">
        <text>ATP + protein L-histidine = ADP + protein N-phospho-L-histidine.</text>
        <dbReference type="EC" id="2.7.13.3"/>
    </reaction>
</comment>
<dbReference type="GO" id="GO:0005886">
    <property type="term" value="C:plasma membrane"/>
    <property type="evidence" value="ECO:0007669"/>
    <property type="project" value="UniProtKB-SubCell"/>
</dbReference>
<keyword evidence="7" id="KW-0808">Transferase</keyword>
<feature type="compositionally biased region" description="Low complexity" evidence="15">
    <location>
        <begin position="450"/>
        <end position="476"/>
    </location>
</feature>
<dbReference type="InterPro" id="IPR003661">
    <property type="entry name" value="HisK_dim/P_dom"/>
</dbReference>
<dbReference type="InterPro" id="IPR024478">
    <property type="entry name" value="HlyB_4HB_MCP"/>
</dbReference>
<dbReference type="InterPro" id="IPR011006">
    <property type="entry name" value="CheY-like_superfamily"/>
</dbReference>
<feature type="modified residue" description="4-aspartylphosphate" evidence="14">
    <location>
        <position position="854"/>
    </location>
</feature>
<dbReference type="EC" id="2.7.13.3" evidence="4"/>
<evidence type="ECO:0000256" key="2">
    <source>
        <dbReference type="ARBA" id="ARBA00004651"/>
    </source>
</evidence>
<dbReference type="Gene3D" id="3.40.50.2300">
    <property type="match status" value="1"/>
</dbReference>
<dbReference type="CDD" id="cd06225">
    <property type="entry name" value="HAMP"/>
    <property type="match status" value="1"/>
</dbReference>
<feature type="domain" description="Histidine kinase" evidence="17">
    <location>
        <begin position="527"/>
        <end position="760"/>
    </location>
</feature>